<dbReference type="InterPro" id="IPR003594">
    <property type="entry name" value="HATPase_dom"/>
</dbReference>
<dbReference type="SUPFAM" id="SSF55874">
    <property type="entry name" value="ATPase domain of HSP90 chaperone/DNA topoisomerase II/histidine kinase"/>
    <property type="match status" value="1"/>
</dbReference>
<comment type="catalytic activity">
    <reaction evidence="1">
        <text>ATP + protein L-histidine = ADP + protein N-phospho-L-histidine.</text>
        <dbReference type="EC" id="2.7.13.3"/>
    </reaction>
</comment>
<dbReference type="EC" id="2.7.13.3" evidence="2"/>
<dbReference type="InterPro" id="IPR005467">
    <property type="entry name" value="His_kinase_dom"/>
</dbReference>
<evidence type="ECO:0000256" key="1">
    <source>
        <dbReference type="ARBA" id="ARBA00000085"/>
    </source>
</evidence>
<dbReference type="Proteomes" id="UP000785679">
    <property type="component" value="Unassembled WGS sequence"/>
</dbReference>
<dbReference type="PANTHER" id="PTHR43711:SF1">
    <property type="entry name" value="HISTIDINE KINASE 1"/>
    <property type="match status" value="1"/>
</dbReference>
<dbReference type="GO" id="GO:0004673">
    <property type="term" value="F:protein histidine kinase activity"/>
    <property type="evidence" value="ECO:0007669"/>
    <property type="project" value="UniProtKB-EC"/>
</dbReference>
<dbReference type="PANTHER" id="PTHR43711">
    <property type="entry name" value="TWO-COMPONENT HISTIDINE KINASE"/>
    <property type="match status" value="1"/>
</dbReference>
<evidence type="ECO:0000256" key="2">
    <source>
        <dbReference type="ARBA" id="ARBA00012438"/>
    </source>
</evidence>
<gene>
    <name evidence="7" type="ORF">FGO68_gene7279</name>
</gene>
<dbReference type="GO" id="GO:0000160">
    <property type="term" value="P:phosphorelay signal transduction system"/>
    <property type="evidence" value="ECO:0007669"/>
    <property type="project" value="UniProtKB-KW"/>
</dbReference>
<dbReference type="SMART" id="SM00387">
    <property type="entry name" value="HATPase_c"/>
    <property type="match status" value="1"/>
</dbReference>
<feature type="domain" description="Histidine kinase" evidence="6">
    <location>
        <begin position="798"/>
        <end position="904"/>
    </location>
</feature>
<dbReference type="InterPro" id="IPR036890">
    <property type="entry name" value="HATPase_C_sf"/>
</dbReference>
<keyword evidence="5" id="KW-0902">Two-component regulatory system</keyword>
<evidence type="ECO:0000313" key="8">
    <source>
        <dbReference type="Proteomes" id="UP000785679"/>
    </source>
</evidence>
<dbReference type="Pfam" id="PF19191">
    <property type="entry name" value="HEF_HK"/>
    <property type="match status" value="1"/>
</dbReference>
<dbReference type="InterPro" id="IPR050736">
    <property type="entry name" value="Sensor_HK_Regulatory"/>
</dbReference>
<keyword evidence="3" id="KW-0808">Transferase</keyword>
<dbReference type="EMBL" id="RRYP01029815">
    <property type="protein sequence ID" value="TNV71409.1"/>
    <property type="molecule type" value="Genomic_DNA"/>
</dbReference>
<dbReference type="Gene3D" id="3.30.565.10">
    <property type="entry name" value="Histidine kinase-like ATPase, C-terminal domain"/>
    <property type="match status" value="2"/>
</dbReference>
<dbReference type="Pfam" id="PF02518">
    <property type="entry name" value="HATPase_c"/>
    <property type="match status" value="1"/>
</dbReference>
<evidence type="ECO:0000313" key="7">
    <source>
        <dbReference type="EMBL" id="TNV71409.1"/>
    </source>
</evidence>
<dbReference type="PROSITE" id="PS50109">
    <property type="entry name" value="HIS_KIN"/>
    <property type="match status" value="1"/>
</dbReference>
<name>A0A8J8NAS2_HALGN</name>
<dbReference type="AlphaFoldDB" id="A0A8J8NAS2"/>
<evidence type="ECO:0000256" key="4">
    <source>
        <dbReference type="ARBA" id="ARBA00022777"/>
    </source>
</evidence>
<evidence type="ECO:0000256" key="5">
    <source>
        <dbReference type="ARBA" id="ARBA00023012"/>
    </source>
</evidence>
<keyword evidence="4" id="KW-0418">Kinase</keyword>
<comment type="caution">
    <text evidence="7">The sequence shown here is derived from an EMBL/GenBank/DDBJ whole genome shotgun (WGS) entry which is preliminary data.</text>
</comment>
<organism evidence="7 8">
    <name type="scientific">Halteria grandinella</name>
    <dbReference type="NCBI Taxonomy" id="5974"/>
    <lineage>
        <taxon>Eukaryota</taxon>
        <taxon>Sar</taxon>
        <taxon>Alveolata</taxon>
        <taxon>Ciliophora</taxon>
        <taxon>Intramacronucleata</taxon>
        <taxon>Spirotrichea</taxon>
        <taxon>Stichotrichia</taxon>
        <taxon>Sporadotrichida</taxon>
        <taxon>Halteriidae</taxon>
        <taxon>Halteria</taxon>
    </lineage>
</organism>
<evidence type="ECO:0000256" key="3">
    <source>
        <dbReference type="ARBA" id="ARBA00022679"/>
    </source>
</evidence>
<reference evidence="7" key="1">
    <citation type="submission" date="2019-06" db="EMBL/GenBank/DDBJ databases">
        <authorList>
            <person name="Zheng W."/>
        </authorList>
    </citation>
    <scope>NUCLEOTIDE SEQUENCE</scope>
    <source>
        <strain evidence="7">QDHG01</strain>
    </source>
</reference>
<proteinExistence type="predicted"/>
<accession>A0A8J8NAS2</accession>
<sequence length="907" mass="102308">MNRDDVLNRWLVIGTESKIEDFRSSPDDTLGLPARTRQGEKGIGRLSVAFLAPATILVSKRKGEGYVVVIVDWRLFENPFLDLSDVRLPVEVFSSPDAVVSGLPGLLPTLLENLGGGSDERGKRITESWKRFGEYEQKQSAISTANAIKDAWRVMPLTRRHLEEWLPFSALSDHGTAMFMIDLNNELATWVRPQDSGEEVEEVKDRLRQTLTNFTDPYSTARPEFDYEVFLHRGENNQRIIGASDVFGLDALHELEHSIEGSFDERGTFTGRVVAFGVDLGTKTYVPKRPLSNRGKDRLGPFSFVIGSFEQDEKRSTHPVAQHALFEQQAEKYSGIFVFRDALRVMPYGRPDADFLGLEERRSKHAGRYFFAHRKSFGRVGFSRADNPSLRDKAGREGLVDNRAFREMRILLVEFLIDAARKYFGTDSPIRDEMLPGIMEKKLLQKEAADKARVRRRKSMRQFIRENSSLLEGAIGQTRSLIALAEDTLAKGDRTQATVLAARARDMRLVRDDLRPPTPPSRLGELEGQWRAYRDGYQELLDGLQQLAQASAAVEAAMQAERPVEVLIRRSEDQSEMLNRQLANFSKQIEQRLKALSDIWRENVVRDGKKMKERVGHLADAKVTADNLLRMLSVVDETQLELSETFSGNYNALISALDQLVEGIDLQGAIDISNEFREELEEQLNDIRAVAQVGITVEIIGHEFEALESEVRRNLSKLPASIKQTAAFQVALRSHQALADRLRFLAPLKIGGYRSRETIYGGQIADYVSEFFSGMFTERAIEFVATPAFRKIAIVDIPSRIYPVFVNLINNAVYWTSQSEVRKIMLDFQDGLGIVSDTGPGVDPEDVPRLFTMFFTTRRSGRGIGLYLSRANLAVAGHKIRYAGPEDPKPLQGANFIIEFRGVRLDG</sequence>
<evidence type="ECO:0000259" key="6">
    <source>
        <dbReference type="PROSITE" id="PS50109"/>
    </source>
</evidence>
<keyword evidence="8" id="KW-1185">Reference proteome</keyword>
<protein>
    <recommendedName>
        <fullName evidence="2">histidine kinase</fullName>
        <ecNumber evidence="2">2.7.13.3</ecNumber>
    </recommendedName>
</protein>
<dbReference type="InterPro" id="IPR043836">
    <property type="entry name" value="DHp"/>
</dbReference>